<organism evidence="3">
    <name type="scientific">Sesamum angustifolium</name>
    <dbReference type="NCBI Taxonomy" id="2727405"/>
    <lineage>
        <taxon>Eukaryota</taxon>
        <taxon>Viridiplantae</taxon>
        <taxon>Streptophyta</taxon>
        <taxon>Embryophyta</taxon>
        <taxon>Tracheophyta</taxon>
        <taxon>Spermatophyta</taxon>
        <taxon>Magnoliopsida</taxon>
        <taxon>eudicotyledons</taxon>
        <taxon>Gunneridae</taxon>
        <taxon>Pentapetalae</taxon>
        <taxon>asterids</taxon>
        <taxon>lamiids</taxon>
        <taxon>Lamiales</taxon>
        <taxon>Pedaliaceae</taxon>
        <taxon>Sesamum</taxon>
    </lineage>
</organism>
<dbReference type="Pfam" id="PF02458">
    <property type="entry name" value="Transferase"/>
    <property type="match status" value="1"/>
</dbReference>
<dbReference type="EMBL" id="JACGWK010000005">
    <property type="protein sequence ID" value="KAL0354191.1"/>
    <property type="molecule type" value="Genomic_DNA"/>
</dbReference>
<evidence type="ECO:0000313" key="3">
    <source>
        <dbReference type="EMBL" id="KAL0354191.1"/>
    </source>
</evidence>
<keyword evidence="2" id="KW-0012">Acyltransferase</keyword>
<evidence type="ECO:0000256" key="1">
    <source>
        <dbReference type="ARBA" id="ARBA00022679"/>
    </source>
</evidence>
<name>A0AAW2PHU3_9LAMI</name>
<gene>
    <name evidence="3" type="ORF">Sangu_1000400</name>
</gene>
<reference evidence="3" key="2">
    <citation type="journal article" date="2024" name="Plant">
        <title>Genomic evolution and insights into agronomic trait innovations of Sesamum species.</title>
        <authorList>
            <person name="Miao H."/>
            <person name="Wang L."/>
            <person name="Qu L."/>
            <person name="Liu H."/>
            <person name="Sun Y."/>
            <person name="Le M."/>
            <person name="Wang Q."/>
            <person name="Wei S."/>
            <person name="Zheng Y."/>
            <person name="Lin W."/>
            <person name="Duan Y."/>
            <person name="Cao H."/>
            <person name="Xiong S."/>
            <person name="Wang X."/>
            <person name="Wei L."/>
            <person name="Li C."/>
            <person name="Ma Q."/>
            <person name="Ju M."/>
            <person name="Zhao R."/>
            <person name="Li G."/>
            <person name="Mu C."/>
            <person name="Tian Q."/>
            <person name="Mei H."/>
            <person name="Zhang T."/>
            <person name="Gao T."/>
            <person name="Zhang H."/>
        </authorList>
    </citation>
    <scope>NUCLEOTIDE SEQUENCE</scope>
    <source>
        <strain evidence="3">G01</strain>
    </source>
</reference>
<dbReference type="Gene3D" id="3.30.559.10">
    <property type="entry name" value="Chloramphenicol acetyltransferase-like domain"/>
    <property type="match status" value="2"/>
</dbReference>
<proteinExistence type="predicted"/>
<reference evidence="3" key="1">
    <citation type="submission" date="2020-06" db="EMBL/GenBank/DDBJ databases">
        <authorList>
            <person name="Li T."/>
            <person name="Hu X."/>
            <person name="Zhang T."/>
            <person name="Song X."/>
            <person name="Zhang H."/>
            <person name="Dai N."/>
            <person name="Sheng W."/>
            <person name="Hou X."/>
            <person name="Wei L."/>
        </authorList>
    </citation>
    <scope>NUCLEOTIDE SEQUENCE</scope>
    <source>
        <strain evidence="3">G01</strain>
        <tissue evidence="3">Leaf</tissue>
    </source>
</reference>
<dbReference type="InterPro" id="IPR023213">
    <property type="entry name" value="CAT-like_dom_sf"/>
</dbReference>
<accession>A0AAW2PHU3</accession>
<sequence length="457" mass="50732">MYLQNAMAAIHETCRVPAPSGSAAELSVPLTFFDIRWLHFLHPIRRLLFYDYPCSKPHFLEAIAPKLKESLSSTLGHYSRAGDLIFPLNSEKKAEIRYVAGDSAVSLTIAETGSDFDDLIGNHARDADQFYEFVPQIDPVNDESEYQRVPVMALKVTLFPGRGICVGFANLHCLGDASSLVRFIQAWASINKLGLDEEFLTKQGESLPILDRSVIKDPLGIDTIFWKIVKEVPLKSSSFPLPTCRVRATYILRQSDIERLKYLVLAKKPGLIQVSSFVVTVSYVWTCLVKSGEQVDDDVLEYFIFTADIRARIDPPVPANYFGNCLGYGAAIIEHKQLVGEQGFVMAVEAIAGEIKNRVNKKDEVLKGAENWLSEIKEMTGIRSLGVSGSPKFDLSTADFGWGRARKLEVVSIDAEKHSISFCKSRDSEGGLEVGISLPRAEMEAFAAIFDNGLRLL</sequence>
<protein>
    <submittedName>
        <fullName evidence="3">Malonyl-coenzyme:anthocyanin 5-O-glucoside-6'''-O-malonyltransferase</fullName>
    </submittedName>
</protein>
<dbReference type="GO" id="GO:0016747">
    <property type="term" value="F:acyltransferase activity, transferring groups other than amino-acyl groups"/>
    <property type="evidence" value="ECO:0007669"/>
    <property type="project" value="UniProtKB-ARBA"/>
</dbReference>
<dbReference type="AlphaFoldDB" id="A0AAW2PHU3"/>
<dbReference type="InterPro" id="IPR051504">
    <property type="entry name" value="Plant_metabolite_acyltrans"/>
</dbReference>
<dbReference type="PANTHER" id="PTHR31625">
    <property type="match status" value="1"/>
</dbReference>
<keyword evidence="1" id="KW-0808">Transferase</keyword>
<comment type="caution">
    <text evidence="3">The sequence shown here is derived from an EMBL/GenBank/DDBJ whole genome shotgun (WGS) entry which is preliminary data.</text>
</comment>
<evidence type="ECO:0000256" key="2">
    <source>
        <dbReference type="ARBA" id="ARBA00023315"/>
    </source>
</evidence>